<dbReference type="AlphaFoldDB" id="A0A6C0JAL7"/>
<evidence type="ECO:0000256" key="1">
    <source>
        <dbReference type="SAM" id="Phobius"/>
    </source>
</evidence>
<feature type="transmembrane region" description="Helical" evidence="1">
    <location>
        <begin position="219"/>
        <end position="240"/>
    </location>
</feature>
<keyword evidence="1" id="KW-1133">Transmembrane helix</keyword>
<feature type="transmembrane region" description="Helical" evidence="1">
    <location>
        <begin position="6"/>
        <end position="28"/>
    </location>
</feature>
<dbReference type="EMBL" id="MN740361">
    <property type="protein sequence ID" value="QHU02689.1"/>
    <property type="molecule type" value="Genomic_DNA"/>
</dbReference>
<accession>A0A6C0JAL7</accession>
<organism evidence="2">
    <name type="scientific">viral metagenome</name>
    <dbReference type="NCBI Taxonomy" id="1070528"/>
    <lineage>
        <taxon>unclassified sequences</taxon>
        <taxon>metagenomes</taxon>
        <taxon>organismal metagenomes</taxon>
    </lineage>
</organism>
<protein>
    <submittedName>
        <fullName evidence="2">Uncharacterized protein</fullName>
    </submittedName>
</protein>
<reference evidence="2" key="1">
    <citation type="journal article" date="2020" name="Nature">
        <title>Giant virus diversity and host interactions through global metagenomics.</title>
        <authorList>
            <person name="Schulz F."/>
            <person name="Roux S."/>
            <person name="Paez-Espino D."/>
            <person name="Jungbluth S."/>
            <person name="Walsh D.A."/>
            <person name="Denef V.J."/>
            <person name="McMahon K.D."/>
            <person name="Konstantinidis K.T."/>
            <person name="Eloe-Fadrosh E.A."/>
            <person name="Kyrpides N.C."/>
            <person name="Woyke T."/>
        </authorList>
    </citation>
    <scope>NUCLEOTIDE SEQUENCE</scope>
    <source>
        <strain evidence="2">GVMAG-M-3300025880-76</strain>
    </source>
</reference>
<keyword evidence="1" id="KW-0472">Membrane</keyword>
<keyword evidence="1" id="KW-0812">Transmembrane</keyword>
<evidence type="ECO:0000313" key="2">
    <source>
        <dbReference type="EMBL" id="QHU02689.1"/>
    </source>
</evidence>
<name>A0A6C0JAL7_9ZZZZ</name>
<sequence>MFENISHRYFVYTIIILVIGLICVRHVSSSSKEGFFKRLKRINPTNAIKKVLRPIINKGKSDMMKPIEPLKKPFIEIENKIKTIEVKHSQLSNMSKDAAESVAQMITKSLKKFFDQIKRITDEVDNISKAASGAIENIAKRIGKATTSIGQSLYTSIIFPFNRVFIGLGNMFVGIFGILLTVIMKIIELPLCIPRYIIKGIGGISGLLYKELMPRPFKYVFSLVNFVLIQPALFILYYLLVYPLNAITSLVGFNFVQIYKSLLKTKCFEFNINKEIKLLRQSAKQIVPKFKPINIRF</sequence>
<feature type="transmembrane region" description="Helical" evidence="1">
    <location>
        <begin position="164"/>
        <end position="187"/>
    </location>
</feature>
<proteinExistence type="predicted"/>